<keyword evidence="4" id="KW-1201">Platelet aggregation inhibiting toxin</keyword>
<evidence type="ECO:0000256" key="10">
    <source>
        <dbReference type="ARBA" id="ARBA00022801"/>
    </source>
</evidence>
<dbReference type="GO" id="GO:0005615">
    <property type="term" value="C:extracellular space"/>
    <property type="evidence" value="ECO:0007669"/>
    <property type="project" value="UniProtKB-ARBA"/>
</dbReference>
<evidence type="ECO:0000256" key="9">
    <source>
        <dbReference type="ARBA" id="ARBA00022741"/>
    </source>
</evidence>
<dbReference type="Proteomes" id="UP000791440">
    <property type="component" value="Unassembled WGS sequence"/>
</dbReference>
<keyword evidence="5" id="KW-0964">Secreted</keyword>
<keyword evidence="16" id="KW-1185">Reference proteome</keyword>
<dbReference type="Pfam" id="PF02872">
    <property type="entry name" value="5_nucleotid_C"/>
    <property type="match status" value="1"/>
</dbReference>
<dbReference type="GO" id="GO:0046872">
    <property type="term" value="F:metal ion binding"/>
    <property type="evidence" value="ECO:0007669"/>
    <property type="project" value="UniProtKB-KW"/>
</dbReference>
<dbReference type="FunFam" id="3.60.21.10:FF:000020">
    <property type="entry name" value="NT5E isoform 4"/>
    <property type="match status" value="1"/>
</dbReference>
<keyword evidence="7" id="KW-0479">Metal-binding</keyword>
<gene>
    <name evidence="15" type="ORF">O3G_MSEX009026</name>
</gene>
<dbReference type="GO" id="GO:0000166">
    <property type="term" value="F:nucleotide binding"/>
    <property type="evidence" value="ECO:0007669"/>
    <property type="project" value="UniProtKB-KW"/>
</dbReference>
<dbReference type="AlphaFoldDB" id="A0A921ZE17"/>
<dbReference type="InterPro" id="IPR008334">
    <property type="entry name" value="5'-Nucleotdase_C"/>
</dbReference>
<evidence type="ECO:0000256" key="4">
    <source>
        <dbReference type="ARBA" id="ARBA00022442"/>
    </source>
</evidence>
<dbReference type="PROSITE" id="PS00786">
    <property type="entry name" value="5_NUCLEOTIDASE_2"/>
    <property type="match status" value="1"/>
</dbReference>
<evidence type="ECO:0000313" key="16">
    <source>
        <dbReference type="Proteomes" id="UP000791440"/>
    </source>
</evidence>
<accession>A0A921ZE17</accession>
<evidence type="ECO:0008006" key="17">
    <source>
        <dbReference type="Google" id="ProtNLM"/>
    </source>
</evidence>
<evidence type="ECO:0000256" key="6">
    <source>
        <dbReference type="ARBA" id="ARBA00022656"/>
    </source>
</evidence>
<dbReference type="GO" id="GO:0006196">
    <property type="term" value="P:AMP catabolic process"/>
    <property type="evidence" value="ECO:0007669"/>
    <property type="project" value="TreeGrafter"/>
</dbReference>
<dbReference type="InterPro" id="IPR004843">
    <property type="entry name" value="Calcineurin-like_PHP"/>
</dbReference>
<reference evidence="15" key="2">
    <citation type="submission" date="2020-12" db="EMBL/GenBank/DDBJ databases">
        <authorList>
            <person name="Kanost M."/>
        </authorList>
    </citation>
    <scope>NUCLEOTIDE SEQUENCE</scope>
</reference>
<keyword evidence="10" id="KW-0378">Hydrolase</keyword>
<feature type="domain" description="5'-Nucleotidase C-terminal" evidence="14">
    <location>
        <begin position="349"/>
        <end position="520"/>
    </location>
</feature>
<evidence type="ECO:0000256" key="7">
    <source>
        <dbReference type="ARBA" id="ARBA00022723"/>
    </source>
</evidence>
<keyword evidence="8 12" id="KW-0732">Signal</keyword>
<evidence type="ECO:0000259" key="14">
    <source>
        <dbReference type="Pfam" id="PF02872"/>
    </source>
</evidence>
<dbReference type="CDD" id="cd07409">
    <property type="entry name" value="MPP_CD73_N"/>
    <property type="match status" value="1"/>
</dbReference>
<comment type="catalytic activity">
    <reaction evidence="1">
        <text>a ribonucleoside 5'-phosphate + H2O = a ribonucleoside + phosphate</text>
        <dbReference type="Rhea" id="RHEA:12484"/>
        <dbReference type="ChEBI" id="CHEBI:15377"/>
        <dbReference type="ChEBI" id="CHEBI:18254"/>
        <dbReference type="ChEBI" id="CHEBI:43474"/>
        <dbReference type="ChEBI" id="CHEBI:58043"/>
        <dbReference type="EC" id="3.1.3.5"/>
    </reaction>
</comment>
<name>A0A921ZE17_MANSE</name>
<feature type="signal peptide" evidence="12">
    <location>
        <begin position="1"/>
        <end position="19"/>
    </location>
</feature>
<evidence type="ECO:0000256" key="3">
    <source>
        <dbReference type="ARBA" id="ARBA00006654"/>
    </source>
</evidence>
<keyword evidence="9" id="KW-0547">Nucleotide-binding</keyword>
<evidence type="ECO:0000256" key="12">
    <source>
        <dbReference type="SAM" id="SignalP"/>
    </source>
</evidence>
<dbReference type="EMBL" id="JH668482">
    <property type="protein sequence ID" value="KAG6455117.1"/>
    <property type="molecule type" value="Genomic_DNA"/>
</dbReference>
<comment type="subcellular location">
    <subcellularLocation>
        <location evidence="2">Secreted</location>
    </subcellularLocation>
</comment>
<evidence type="ECO:0000259" key="13">
    <source>
        <dbReference type="Pfam" id="PF00149"/>
    </source>
</evidence>
<dbReference type="GO" id="GO:0008253">
    <property type="term" value="F:5'-nucleotidase activity"/>
    <property type="evidence" value="ECO:0007669"/>
    <property type="project" value="UniProtKB-EC"/>
</dbReference>
<evidence type="ECO:0000256" key="5">
    <source>
        <dbReference type="ARBA" id="ARBA00022525"/>
    </source>
</evidence>
<dbReference type="FunFam" id="3.90.780.10:FF:000004">
    <property type="entry name" value="UDP-sugar hydrolase, putative"/>
    <property type="match status" value="1"/>
</dbReference>
<dbReference type="Pfam" id="PF00149">
    <property type="entry name" value="Metallophos"/>
    <property type="match status" value="1"/>
</dbReference>
<dbReference type="GO" id="GO:0005886">
    <property type="term" value="C:plasma membrane"/>
    <property type="evidence" value="ECO:0007669"/>
    <property type="project" value="TreeGrafter"/>
</dbReference>
<dbReference type="InterPro" id="IPR006146">
    <property type="entry name" value="5'-Nucleotdase_CS"/>
</dbReference>
<comment type="caution">
    <text evidence="15">The sequence shown here is derived from an EMBL/GenBank/DDBJ whole genome shotgun (WGS) entry which is preliminary data.</text>
</comment>
<dbReference type="PANTHER" id="PTHR11575">
    <property type="entry name" value="5'-NUCLEOTIDASE-RELATED"/>
    <property type="match status" value="1"/>
</dbReference>
<comment type="similarity">
    <text evidence="3">Belongs to the 5'-nucleotidase family.</text>
</comment>
<organism evidence="15 16">
    <name type="scientific">Manduca sexta</name>
    <name type="common">Tobacco hawkmoth</name>
    <name type="synonym">Tobacco hornworm</name>
    <dbReference type="NCBI Taxonomy" id="7130"/>
    <lineage>
        <taxon>Eukaryota</taxon>
        <taxon>Metazoa</taxon>
        <taxon>Ecdysozoa</taxon>
        <taxon>Arthropoda</taxon>
        <taxon>Hexapoda</taxon>
        <taxon>Insecta</taxon>
        <taxon>Pterygota</taxon>
        <taxon>Neoptera</taxon>
        <taxon>Endopterygota</taxon>
        <taxon>Lepidoptera</taxon>
        <taxon>Glossata</taxon>
        <taxon>Ditrysia</taxon>
        <taxon>Bombycoidea</taxon>
        <taxon>Sphingidae</taxon>
        <taxon>Sphinginae</taxon>
        <taxon>Sphingini</taxon>
        <taxon>Manduca</taxon>
    </lineage>
</organism>
<keyword evidence="6" id="KW-0800">Toxin</keyword>
<protein>
    <recommendedName>
        <fullName evidence="17">Protein 5NUC</fullName>
    </recommendedName>
</protein>
<sequence>MKFLTKILTVLAAVAISSSSVVRSSDGNFELLILHNNDMHARFEQTSQHSGSCTKADREAKKCYGGFARVAHVVKEARAAAKSGAGPPVLYLNAGDTYTGTAWFTIYKWRIAAEFINALQPDAVSLGNHEFDEAIEGLIPFIRNVTTPVLAANLILNKVPELQNESNLHRSIIIIKNGVKIGIIGYLTPQTKYLVFKNDVEYEDEVIALKREVKQLKHKGVNILIALGHSGFEEDLIIAKEVEDIDLVIGGHSNTFLWNDIVTDEITEPISGPYPTVVRQASGRLVRVVQAYAYTKYLGKLHLIFDSDGEIIECDGTPLLLDQEVPRDPELMKIVNKYRVEVERISNEVVGSSQVFLDGKTCRLQECNLGDLITTAMLNYTQENHLSNVNIAIIAGGRIRSSISHPQTPFSLTRGEWMTVLPFSDVLTIVTMNGSTLREGLEHSVSEWNPVDSKGQFLQFSGIEVVYDLEKPPGSRVVKAKAVCSNCGQFKPVDVKDYYEYEVLMPSFLAQRGDGFTMFDGLPDWPLTYNELECVLYYVNKYSPINQTRNGRITLLNEDKARKRFSYDARNAPSSSIRVFNTKAKYVVWVAALLLIRNI</sequence>
<keyword evidence="11" id="KW-1199">Hemostasis impairing toxin</keyword>
<evidence type="ECO:0000256" key="2">
    <source>
        <dbReference type="ARBA" id="ARBA00004613"/>
    </source>
</evidence>
<evidence type="ECO:0000256" key="11">
    <source>
        <dbReference type="ARBA" id="ARBA00023240"/>
    </source>
</evidence>
<reference evidence="15" key="1">
    <citation type="journal article" date="2016" name="Insect Biochem. Mol. Biol.">
        <title>Multifaceted biological insights from a draft genome sequence of the tobacco hornworm moth, Manduca sexta.</title>
        <authorList>
            <person name="Kanost M.R."/>
            <person name="Arrese E.L."/>
            <person name="Cao X."/>
            <person name="Chen Y.R."/>
            <person name="Chellapilla S."/>
            <person name="Goldsmith M.R."/>
            <person name="Grosse-Wilde E."/>
            <person name="Heckel D.G."/>
            <person name="Herndon N."/>
            <person name="Jiang H."/>
            <person name="Papanicolaou A."/>
            <person name="Qu J."/>
            <person name="Soulages J.L."/>
            <person name="Vogel H."/>
            <person name="Walters J."/>
            <person name="Waterhouse R.M."/>
            <person name="Ahn S.J."/>
            <person name="Almeida F.C."/>
            <person name="An C."/>
            <person name="Aqrawi P."/>
            <person name="Bretschneider A."/>
            <person name="Bryant W.B."/>
            <person name="Bucks S."/>
            <person name="Chao H."/>
            <person name="Chevignon G."/>
            <person name="Christen J.M."/>
            <person name="Clarke D.F."/>
            <person name="Dittmer N.T."/>
            <person name="Ferguson L.C.F."/>
            <person name="Garavelou S."/>
            <person name="Gordon K.H.J."/>
            <person name="Gunaratna R.T."/>
            <person name="Han Y."/>
            <person name="Hauser F."/>
            <person name="He Y."/>
            <person name="Heidel-Fischer H."/>
            <person name="Hirsh A."/>
            <person name="Hu Y."/>
            <person name="Jiang H."/>
            <person name="Kalra D."/>
            <person name="Klinner C."/>
            <person name="Konig C."/>
            <person name="Kovar C."/>
            <person name="Kroll A.R."/>
            <person name="Kuwar S.S."/>
            <person name="Lee S.L."/>
            <person name="Lehman R."/>
            <person name="Li K."/>
            <person name="Li Z."/>
            <person name="Liang H."/>
            <person name="Lovelace S."/>
            <person name="Lu Z."/>
            <person name="Mansfield J.H."/>
            <person name="McCulloch K.J."/>
            <person name="Mathew T."/>
            <person name="Morton B."/>
            <person name="Muzny D.M."/>
            <person name="Neunemann D."/>
            <person name="Ongeri F."/>
            <person name="Pauchet Y."/>
            <person name="Pu L.L."/>
            <person name="Pyrousis I."/>
            <person name="Rao X.J."/>
            <person name="Redding A."/>
            <person name="Roesel C."/>
            <person name="Sanchez-Gracia A."/>
            <person name="Schaack S."/>
            <person name="Shukla A."/>
            <person name="Tetreau G."/>
            <person name="Wang Y."/>
            <person name="Xiong G.H."/>
            <person name="Traut W."/>
            <person name="Walsh T.K."/>
            <person name="Worley K.C."/>
            <person name="Wu D."/>
            <person name="Wu W."/>
            <person name="Wu Y.Q."/>
            <person name="Zhang X."/>
            <person name="Zou Z."/>
            <person name="Zucker H."/>
            <person name="Briscoe A.D."/>
            <person name="Burmester T."/>
            <person name="Clem R.J."/>
            <person name="Feyereisen R."/>
            <person name="Grimmelikhuijzen C.J.P."/>
            <person name="Hamodrakas S.J."/>
            <person name="Hansson B.S."/>
            <person name="Huguet E."/>
            <person name="Jermiin L.S."/>
            <person name="Lan Q."/>
            <person name="Lehman H.K."/>
            <person name="Lorenzen M."/>
            <person name="Merzendorfer H."/>
            <person name="Michalopoulos I."/>
            <person name="Morton D.B."/>
            <person name="Muthukrishnan S."/>
            <person name="Oakeshott J.G."/>
            <person name="Palmer W."/>
            <person name="Park Y."/>
            <person name="Passarelli A.L."/>
            <person name="Rozas J."/>
            <person name="Schwartz L.M."/>
            <person name="Smith W."/>
            <person name="Southgate A."/>
            <person name="Vilcinskas A."/>
            <person name="Vogt R."/>
            <person name="Wang P."/>
            <person name="Werren J."/>
            <person name="Yu X.Q."/>
            <person name="Zhou J.J."/>
            <person name="Brown S.J."/>
            <person name="Scherer S.E."/>
            <person name="Richards S."/>
            <person name="Blissard G.W."/>
        </authorList>
    </citation>
    <scope>NUCLEOTIDE SEQUENCE</scope>
</reference>
<evidence type="ECO:0000256" key="8">
    <source>
        <dbReference type="ARBA" id="ARBA00022729"/>
    </source>
</evidence>
<feature type="domain" description="Calcineurin-like phosphoesterase" evidence="13">
    <location>
        <begin position="33"/>
        <end position="253"/>
    </location>
</feature>
<dbReference type="GO" id="GO:0090729">
    <property type="term" value="F:toxin activity"/>
    <property type="evidence" value="ECO:0007669"/>
    <property type="project" value="UniProtKB-KW"/>
</dbReference>
<dbReference type="InterPro" id="IPR006179">
    <property type="entry name" value="5_nucleotidase/apyrase"/>
</dbReference>
<evidence type="ECO:0000313" key="15">
    <source>
        <dbReference type="EMBL" id="KAG6455117.1"/>
    </source>
</evidence>
<proteinExistence type="inferred from homology"/>
<dbReference type="PANTHER" id="PTHR11575:SF24">
    <property type="entry name" value="5'-NUCLEOTIDASE"/>
    <property type="match status" value="1"/>
</dbReference>
<feature type="chain" id="PRO_5037249553" description="Protein 5NUC" evidence="12">
    <location>
        <begin position="20"/>
        <end position="599"/>
    </location>
</feature>
<evidence type="ECO:0000256" key="1">
    <source>
        <dbReference type="ARBA" id="ARBA00000815"/>
    </source>
</evidence>